<dbReference type="EMBL" id="ML994611">
    <property type="protein sequence ID" value="KAF2194404.1"/>
    <property type="molecule type" value="Genomic_DNA"/>
</dbReference>
<feature type="region of interest" description="Disordered" evidence="1">
    <location>
        <begin position="1"/>
        <end position="86"/>
    </location>
</feature>
<gene>
    <name evidence="2" type="ORF">K469DRAFT_744354</name>
</gene>
<dbReference type="AlphaFoldDB" id="A0A6A6ES57"/>
<name>A0A6A6ES57_9PEZI</name>
<keyword evidence="3" id="KW-1185">Reference proteome</keyword>
<evidence type="ECO:0000313" key="3">
    <source>
        <dbReference type="Proteomes" id="UP000800200"/>
    </source>
</evidence>
<dbReference type="Proteomes" id="UP000800200">
    <property type="component" value="Unassembled WGS sequence"/>
</dbReference>
<feature type="compositionally biased region" description="Acidic residues" evidence="1">
    <location>
        <begin position="45"/>
        <end position="57"/>
    </location>
</feature>
<accession>A0A6A6ES57</accession>
<evidence type="ECO:0000313" key="2">
    <source>
        <dbReference type="EMBL" id="KAF2194404.1"/>
    </source>
</evidence>
<feature type="compositionally biased region" description="Basic residues" evidence="1">
    <location>
        <begin position="9"/>
        <end position="18"/>
    </location>
</feature>
<sequence>MADPAPRGLHYRLRPRQGKPRELPRSGDVMQSQARAGTPTGGEDTGSEDVGSEDAGDEGPGGETNGGQPTSGEAATPPNAQVSTRIDTGHFNATLYGVELMNAYKCTSKGLSIEQIHFK</sequence>
<organism evidence="2 3">
    <name type="scientific">Zopfia rhizophila CBS 207.26</name>
    <dbReference type="NCBI Taxonomy" id="1314779"/>
    <lineage>
        <taxon>Eukaryota</taxon>
        <taxon>Fungi</taxon>
        <taxon>Dikarya</taxon>
        <taxon>Ascomycota</taxon>
        <taxon>Pezizomycotina</taxon>
        <taxon>Dothideomycetes</taxon>
        <taxon>Dothideomycetes incertae sedis</taxon>
        <taxon>Zopfiaceae</taxon>
        <taxon>Zopfia</taxon>
    </lineage>
</organism>
<proteinExistence type="predicted"/>
<protein>
    <submittedName>
        <fullName evidence="2">Uncharacterized protein</fullName>
    </submittedName>
</protein>
<evidence type="ECO:0000256" key="1">
    <source>
        <dbReference type="SAM" id="MobiDB-lite"/>
    </source>
</evidence>
<reference evidence="2" key="1">
    <citation type="journal article" date="2020" name="Stud. Mycol.">
        <title>101 Dothideomycetes genomes: a test case for predicting lifestyles and emergence of pathogens.</title>
        <authorList>
            <person name="Haridas S."/>
            <person name="Albert R."/>
            <person name="Binder M."/>
            <person name="Bloem J."/>
            <person name="Labutti K."/>
            <person name="Salamov A."/>
            <person name="Andreopoulos B."/>
            <person name="Baker S."/>
            <person name="Barry K."/>
            <person name="Bills G."/>
            <person name="Bluhm B."/>
            <person name="Cannon C."/>
            <person name="Castanera R."/>
            <person name="Culley D."/>
            <person name="Daum C."/>
            <person name="Ezra D."/>
            <person name="Gonzalez J."/>
            <person name="Henrissat B."/>
            <person name="Kuo A."/>
            <person name="Liang C."/>
            <person name="Lipzen A."/>
            <person name="Lutzoni F."/>
            <person name="Magnuson J."/>
            <person name="Mondo S."/>
            <person name="Nolan M."/>
            <person name="Ohm R."/>
            <person name="Pangilinan J."/>
            <person name="Park H.-J."/>
            <person name="Ramirez L."/>
            <person name="Alfaro M."/>
            <person name="Sun H."/>
            <person name="Tritt A."/>
            <person name="Yoshinaga Y."/>
            <person name="Zwiers L.-H."/>
            <person name="Turgeon B."/>
            <person name="Goodwin S."/>
            <person name="Spatafora J."/>
            <person name="Crous P."/>
            <person name="Grigoriev I."/>
        </authorList>
    </citation>
    <scope>NUCLEOTIDE SEQUENCE</scope>
    <source>
        <strain evidence="2">CBS 207.26</strain>
    </source>
</reference>